<keyword evidence="7" id="KW-1185">Reference proteome</keyword>
<protein>
    <submittedName>
        <fullName evidence="6">NADPH-quinone reductase</fullName>
    </submittedName>
</protein>
<comment type="caution">
    <text evidence="6">The sequence shown here is derived from an EMBL/GenBank/DDBJ whole genome shotgun (WGS) entry which is preliminary data.</text>
</comment>
<evidence type="ECO:0000256" key="2">
    <source>
        <dbReference type="ARBA" id="ARBA00022630"/>
    </source>
</evidence>
<dbReference type="PANTHER" id="PTHR46305">
    <property type="match status" value="1"/>
</dbReference>
<organism evidence="6 7">
    <name type="scientific">Secundilactobacillus silagei JCM 19001</name>
    <dbReference type="NCBI Taxonomy" id="1302250"/>
    <lineage>
        <taxon>Bacteria</taxon>
        <taxon>Bacillati</taxon>
        <taxon>Bacillota</taxon>
        <taxon>Bacilli</taxon>
        <taxon>Lactobacillales</taxon>
        <taxon>Lactobacillaceae</taxon>
        <taxon>Secundilactobacillus</taxon>
    </lineage>
</organism>
<keyword evidence="3" id="KW-0274">FAD</keyword>
<dbReference type="SUPFAM" id="SSF52218">
    <property type="entry name" value="Flavoproteins"/>
    <property type="match status" value="1"/>
</dbReference>
<comment type="cofactor">
    <cofactor evidence="1">
        <name>FAD</name>
        <dbReference type="ChEBI" id="CHEBI:57692"/>
    </cofactor>
</comment>
<sequence>MRILLINGYTPHPDAGGKLTQTLVDISIQTLSQHNDVKTTAVTDYEAAQEYAKFQWADLILLYFPLYWYAVPWGLKRYIDDVFALHQFYDTDENGQPVALMTGKQFGYVTTLAAVRETYAPGNPLTNGLSVNDLLKPLDVTFRYVGIQPASHFQNCVFYDVYNPTTIQPIKAALLAELSKLNRE</sequence>
<evidence type="ECO:0000256" key="3">
    <source>
        <dbReference type="ARBA" id="ARBA00022827"/>
    </source>
</evidence>
<keyword evidence="2" id="KW-0285">Flavoprotein</keyword>
<dbReference type="InterPro" id="IPR052397">
    <property type="entry name" value="NADPH-QR_MdaB"/>
</dbReference>
<dbReference type="InterPro" id="IPR003680">
    <property type="entry name" value="Flavodoxin_fold"/>
</dbReference>
<accession>A0A1Z5IFK4</accession>
<evidence type="ECO:0000259" key="5">
    <source>
        <dbReference type="Pfam" id="PF02525"/>
    </source>
</evidence>
<evidence type="ECO:0000256" key="4">
    <source>
        <dbReference type="ARBA" id="ARBA00037981"/>
    </source>
</evidence>
<evidence type="ECO:0000313" key="6">
    <source>
        <dbReference type="EMBL" id="GAX00550.1"/>
    </source>
</evidence>
<dbReference type="EMBL" id="BCMG01000002">
    <property type="protein sequence ID" value="GAX00550.1"/>
    <property type="molecule type" value="Genomic_DNA"/>
</dbReference>
<dbReference type="Pfam" id="PF02525">
    <property type="entry name" value="Flavodoxin_2"/>
    <property type="match status" value="1"/>
</dbReference>
<dbReference type="OrthoDB" id="9798454at2"/>
<dbReference type="InterPro" id="IPR029039">
    <property type="entry name" value="Flavoprotein-like_sf"/>
</dbReference>
<dbReference type="Gene3D" id="3.40.50.360">
    <property type="match status" value="1"/>
</dbReference>
<dbReference type="RefSeq" id="WP_054656332.1">
    <property type="nucleotide sequence ID" value="NZ_BBFL01000019.1"/>
</dbReference>
<dbReference type="Proteomes" id="UP000198402">
    <property type="component" value="Unassembled WGS sequence"/>
</dbReference>
<name>A0A1Z5IFK4_9LACO</name>
<dbReference type="PANTHER" id="PTHR46305:SF3">
    <property type="entry name" value="NADPH:QUINONE OXIDOREDUCTASE MDAB"/>
    <property type="match status" value="1"/>
</dbReference>
<gene>
    <name evidence="6" type="primary">mdaB_2</name>
    <name evidence="6" type="ORF">IWT126_00565</name>
</gene>
<evidence type="ECO:0000256" key="1">
    <source>
        <dbReference type="ARBA" id="ARBA00001974"/>
    </source>
</evidence>
<reference evidence="6 7" key="1">
    <citation type="submission" date="2015-11" db="EMBL/GenBank/DDBJ databases">
        <title>Draft genome sequences of new species of the genus Lactobacillus isolated from orchardgrass silage.</title>
        <authorList>
            <person name="Tohno M."/>
            <person name="Tanizawa Y."/>
            <person name="Arita M."/>
        </authorList>
    </citation>
    <scope>NUCLEOTIDE SEQUENCE [LARGE SCALE GENOMIC DNA]</scope>
    <source>
        <strain evidence="6 7">IWT126</strain>
    </source>
</reference>
<dbReference type="AlphaFoldDB" id="A0A1Z5IFK4"/>
<feature type="domain" description="Flavodoxin-like fold" evidence="5">
    <location>
        <begin position="1"/>
        <end position="179"/>
    </location>
</feature>
<proteinExistence type="inferred from homology"/>
<dbReference type="STRING" id="1302250.GCA_001313225_03265"/>
<comment type="similarity">
    <text evidence="4">Belongs to the oxidoreductase MdaB family.</text>
</comment>
<evidence type="ECO:0000313" key="7">
    <source>
        <dbReference type="Proteomes" id="UP000198402"/>
    </source>
</evidence>